<organism evidence="9 10">
    <name type="scientific">Prosthecomicrobium pneumaticum</name>
    <dbReference type="NCBI Taxonomy" id="81895"/>
    <lineage>
        <taxon>Bacteria</taxon>
        <taxon>Pseudomonadati</taxon>
        <taxon>Pseudomonadota</taxon>
        <taxon>Alphaproteobacteria</taxon>
        <taxon>Hyphomicrobiales</taxon>
        <taxon>Kaistiaceae</taxon>
        <taxon>Prosthecomicrobium</taxon>
    </lineage>
</organism>
<gene>
    <name evidence="9" type="ORF">GGQ63_003922</name>
</gene>
<dbReference type="EC" id="1.1.99.31" evidence="9"/>
<dbReference type="GO" id="GO:0004460">
    <property type="term" value="F:L-lactate dehydrogenase (cytochrome) activity"/>
    <property type="evidence" value="ECO:0007669"/>
    <property type="project" value="UniProtKB-EC"/>
</dbReference>
<proteinExistence type="inferred from homology"/>
<feature type="binding site" evidence="7">
    <location>
        <position position="109"/>
    </location>
    <ligand>
        <name>FMN</name>
        <dbReference type="ChEBI" id="CHEBI:58210"/>
    </ligand>
</feature>
<feature type="binding site" evidence="7">
    <location>
        <begin position="80"/>
        <end position="82"/>
    </location>
    <ligand>
        <name>FMN</name>
        <dbReference type="ChEBI" id="CHEBI:58210"/>
    </ligand>
</feature>
<keyword evidence="4 9" id="KW-0560">Oxidoreductase</keyword>
<feature type="binding site" evidence="7">
    <location>
        <position position="279"/>
    </location>
    <ligand>
        <name>glyoxylate</name>
        <dbReference type="ChEBI" id="CHEBI:36655"/>
    </ligand>
</feature>
<dbReference type="PIRSF" id="PIRSF000138">
    <property type="entry name" value="Al-hdrx_acd_dh"/>
    <property type="match status" value="1"/>
</dbReference>
<feature type="binding site" evidence="7">
    <location>
        <position position="167"/>
    </location>
    <ligand>
        <name>glyoxylate</name>
        <dbReference type="ChEBI" id="CHEBI:36655"/>
    </ligand>
</feature>
<keyword evidence="2 7" id="KW-0285">Flavoprotein</keyword>
<dbReference type="GO" id="GO:0033720">
    <property type="term" value="F:(S)-mandelate dehydrogenase activity"/>
    <property type="evidence" value="ECO:0007669"/>
    <property type="project" value="UniProtKB-EC"/>
</dbReference>
<dbReference type="Proteomes" id="UP000523821">
    <property type="component" value="Unassembled WGS sequence"/>
</dbReference>
<evidence type="ECO:0000313" key="9">
    <source>
        <dbReference type="EMBL" id="MBB5754830.1"/>
    </source>
</evidence>
<feature type="binding site" evidence="7">
    <location>
        <begin position="333"/>
        <end position="334"/>
    </location>
    <ligand>
        <name>FMN</name>
        <dbReference type="ChEBI" id="CHEBI:58210"/>
    </ligand>
</feature>
<comment type="caution">
    <text evidence="9">The sequence shown here is derived from an EMBL/GenBank/DDBJ whole genome shotgun (WGS) entry which is preliminary data.</text>
</comment>
<evidence type="ECO:0000256" key="1">
    <source>
        <dbReference type="ARBA" id="ARBA00001917"/>
    </source>
</evidence>
<dbReference type="PROSITE" id="PS51349">
    <property type="entry name" value="FMN_HYDROXY_ACID_DH_2"/>
    <property type="match status" value="1"/>
</dbReference>
<reference evidence="9 10" key="1">
    <citation type="submission" date="2020-08" db="EMBL/GenBank/DDBJ databases">
        <title>Genomic Encyclopedia of Type Strains, Phase IV (KMG-IV): sequencing the most valuable type-strain genomes for metagenomic binning, comparative biology and taxonomic classification.</title>
        <authorList>
            <person name="Goeker M."/>
        </authorList>
    </citation>
    <scope>NUCLEOTIDE SEQUENCE [LARGE SCALE GENOMIC DNA]</scope>
    <source>
        <strain evidence="9 10">DSM 16268</strain>
    </source>
</reference>
<evidence type="ECO:0000256" key="6">
    <source>
        <dbReference type="PIRSR" id="PIRSR000138-1"/>
    </source>
</evidence>
<feature type="active site" description="Proton acceptor" evidence="6">
    <location>
        <position position="279"/>
    </location>
</feature>
<dbReference type="InterPro" id="IPR037396">
    <property type="entry name" value="FMN_HAD"/>
</dbReference>
<feature type="binding site" evidence="7">
    <location>
        <position position="255"/>
    </location>
    <ligand>
        <name>FMN</name>
        <dbReference type="ChEBI" id="CHEBI:58210"/>
    </ligand>
</feature>
<dbReference type="PANTHER" id="PTHR10578">
    <property type="entry name" value="S -2-HYDROXY-ACID OXIDASE-RELATED"/>
    <property type="match status" value="1"/>
</dbReference>
<name>A0A7W9FQ99_9HYPH</name>
<dbReference type="GO" id="GO:0004459">
    <property type="term" value="F:L-lactate dehydrogenase (NAD+) activity"/>
    <property type="evidence" value="ECO:0007669"/>
    <property type="project" value="TreeGrafter"/>
</dbReference>
<dbReference type="PANTHER" id="PTHR10578:SF107">
    <property type="entry name" value="2-HYDROXYACID OXIDASE 1"/>
    <property type="match status" value="1"/>
</dbReference>
<dbReference type="InterPro" id="IPR000262">
    <property type="entry name" value="FMN-dep_DH"/>
</dbReference>
<evidence type="ECO:0000256" key="7">
    <source>
        <dbReference type="PIRSR" id="PIRSR000138-2"/>
    </source>
</evidence>
<evidence type="ECO:0000256" key="5">
    <source>
        <dbReference type="ARBA" id="ARBA00024042"/>
    </source>
</evidence>
<sequence>MKLERALSIGDLRRMARRRLPKILFELIESGVEDEYGLEDNRAAFRAYRLMPRYLTGIAARDQTADLFGRRYASPFGIGPTGFAGLLRRDADLHLARAAAAADIPFVLSGASVAPVEAVMRVAPDHAWAHIYPAKDAAITARIVDRLATAGVRHLVLTVDNPVYPKRERDTRNGFVLPLRLRLPILLEALTHPAWIAEYLSGGGMPMMESWRAYAPDGAGPGAVAAFFRSQSPSIQTWATLAALRRVWPGRLIVKGIQHPDDARLAFETGADGIIVSNHGGKSFDPLPSPVETLPAIRAAVGKEAVVMLDSGVRRGWEMLVAKALGADFVWVGRATLYGVVAAGRAGADRAIAMLRSEIDTSLAMVGRARFAEVDPDLLLRTRR</sequence>
<dbReference type="EMBL" id="JACHOO010000010">
    <property type="protein sequence ID" value="MBB5754830.1"/>
    <property type="molecule type" value="Genomic_DNA"/>
</dbReference>
<dbReference type="Pfam" id="PF01070">
    <property type="entry name" value="FMN_dh"/>
    <property type="match status" value="1"/>
</dbReference>
<dbReference type="AlphaFoldDB" id="A0A7W9FQ99"/>
<dbReference type="InterPro" id="IPR012133">
    <property type="entry name" value="Alpha-hydoxy_acid_DH_FMN"/>
</dbReference>
<dbReference type="GO" id="GO:0005886">
    <property type="term" value="C:plasma membrane"/>
    <property type="evidence" value="ECO:0007669"/>
    <property type="project" value="TreeGrafter"/>
</dbReference>
<evidence type="ECO:0000259" key="8">
    <source>
        <dbReference type="PROSITE" id="PS51349"/>
    </source>
</evidence>
<evidence type="ECO:0000313" key="10">
    <source>
        <dbReference type="Proteomes" id="UP000523821"/>
    </source>
</evidence>
<feature type="binding site" evidence="7">
    <location>
        <position position="158"/>
    </location>
    <ligand>
        <name>FMN</name>
        <dbReference type="ChEBI" id="CHEBI:58210"/>
    </ligand>
</feature>
<dbReference type="RefSeq" id="WP_210308591.1">
    <property type="nucleotide sequence ID" value="NZ_JACHOO010000010.1"/>
</dbReference>
<keyword evidence="10" id="KW-1185">Reference proteome</keyword>
<comment type="similarity">
    <text evidence="5">Belongs to the FMN-dependent alpha-hydroxy acid dehydrogenase family.</text>
</comment>
<evidence type="ECO:0000256" key="2">
    <source>
        <dbReference type="ARBA" id="ARBA00022630"/>
    </source>
</evidence>
<dbReference type="SUPFAM" id="SSF51395">
    <property type="entry name" value="FMN-linked oxidoreductases"/>
    <property type="match status" value="1"/>
</dbReference>
<keyword evidence="3 7" id="KW-0288">FMN</keyword>
<dbReference type="Gene3D" id="3.20.20.70">
    <property type="entry name" value="Aldolase class I"/>
    <property type="match status" value="1"/>
</dbReference>
<evidence type="ECO:0000256" key="4">
    <source>
        <dbReference type="ARBA" id="ARBA00023002"/>
    </source>
</evidence>
<accession>A0A7W9FQ99</accession>
<feature type="binding site" evidence="7">
    <location>
        <position position="132"/>
    </location>
    <ligand>
        <name>glyoxylate</name>
        <dbReference type="ChEBI" id="CHEBI:36655"/>
    </ligand>
</feature>
<feature type="binding site" evidence="7">
    <location>
        <position position="277"/>
    </location>
    <ligand>
        <name>FMN</name>
        <dbReference type="ChEBI" id="CHEBI:58210"/>
    </ligand>
</feature>
<dbReference type="GO" id="GO:0010181">
    <property type="term" value="F:FMN binding"/>
    <property type="evidence" value="ECO:0007669"/>
    <property type="project" value="InterPro"/>
</dbReference>
<comment type="cofactor">
    <cofactor evidence="1">
        <name>FMN</name>
        <dbReference type="ChEBI" id="CHEBI:58210"/>
    </cofactor>
</comment>
<protein>
    <submittedName>
        <fullName evidence="9">L-lactate dehydrogenase (Cytochrome)/(S)-mandelate dehydrogenase</fullName>
        <ecNumber evidence="9">1.1.2.3</ecNumber>
        <ecNumber evidence="9">1.1.99.31</ecNumber>
    </submittedName>
</protein>
<dbReference type="GO" id="GO:0009060">
    <property type="term" value="P:aerobic respiration"/>
    <property type="evidence" value="ECO:0007669"/>
    <property type="project" value="TreeGrafter"/>
</dbReference>
<dbReference type="InterPro" id="IPR013785">
    <property type="entry name" value="Aldolase_TIM"/>
</dbReference>
<feature type="domain" description="FMN hydroxy acid dehydrogenase" evidence="8">
    <location>
        <begin position="1"/>
        <end position="384"/>
    </location>
</feature>
<dbReference type="CDD" id="cd02809">
    <property type="entry name" value="alpha_hydroxyacid_oxid_FMN"/>
    <property type="match status" value="1"/>
</dbReference>
<dbReference type="EC" id="1.1.2.3" evidence="9"/>
<evidence type="ECO:0000256" key="3">
    <source>
        <dbReference type="ARBA" id="ARBA00022643"/>
    </source>
</evidence>
<feature type="binding site" evidence="7">
    <location>
        <begin position="310"/>
        <end position="314"/>
    </location>
    <ligand>
        <name>FMN</name>
        <dbReference type="ChEBI" id="CHEBI:58210"/>
    </ligand>
</feature>